<evidence type="ECO:0000256" key="5">
    <source>
        <dbReference type="RuleBase" id="RU004379"/>
    </source>
</evidence>
<name>A0AAV7XJW3_9NEOP</name>
<feature type="transmembrane region" description="Helical" evidence="5">
    <location>
        <begin position="117"/>
        <end position="139"/>
    </location>
</feature>
<keyword evidence="7" id="KW-1185">Reference proteome</keyword>
<keyword evidence="4 5" id="KW-0472">Membrane</keyword>
<accession>A0AAV7XJW3</accession>
<reference evidence="6" key="1">
    <citation type="submission" date="2022-12" db="EMBL/GenBank/DDBJ databases">
        <title>Chromosome-level genome assembly of the bean flower thrips Megalurothrips usitatus.</title>
        <authorList>
            <person name="Ma L."/>
            <person name="Liu Q."/>
            <person name="Li H."/>
            <person name="Cai W."/>
        </authorList>
    </citation>
    <scope>NUCLEOTIDE SEQUENCE</scope>
    <source>
        <strain evidence="6">Cailab_2022a</strain>
    </source>
</reference>
<dbReference type="Pfam" id="PF01027">
    <property type="entry name" value="Bax1-I"/>
    <property type="match status" value="1"/>
</dbReference>
<dbReference type="GO" id="GO:0043066">
    <property type="term" value="P:negative regulation of apoptotic process"/>
    <property type="evidence" value="ECO:0007669"/>
    <property type="project" value="TreeGrafter"/>
</dbReference>
<evidence type="ECO:0000313" key="6">
    <source>
        <dbReference type="EMBL" id="KAJ1524909.1"/>
    </source>
</evidence>
<dbReference type="GO" id="GO:0016020">
    <property type="term" value="C:membrane"/>
    <property type="evidence" value="ECO:0007669"/>
    <property type="project" value="UniProtKB-SubCell"/>
</dbReference>
<dbReference type="InterPro" id="IPR006214">
    <property type="entry name" value="Bax_inhibitor_1-related"/>
</dbReference>
<evidence type="ECO:0008006" key="8">
    <source>
        <dbReference type="Google" id="ProtNLM"/>
    </source>
</evidence>
<gene>
    <name evidence="6" type="ORF">ONE63_009767</name>
</gene>
<dbReference type="EMBL" id="JAPTSV010000008">
    <property type="protein sequence ID" value="KAJ1524909.1"/>
    <property type="molecule type" value="Genomic_DNA"/>
</dbReference>
<feature type="transmembrane region" description="Helical" evidence="5">
    <location>
        <begin position="177"/>
        <end position="198"/>
    </location>
</feature>
<sequence>MIFPPSPLPLSLSRKLQELSLRFGKSESRKGVSHSAPQDSLYEEICRSPNPLQYYILFYDCGRAADKMAALDTMPMLYAFEDMESGGKENSIENDFAYRNNVVNASQKIRLGFIRKVYTLLSLQLIVSLVIGAVCVLEPHVKGFIKTNDWLVSLSFILSIVILIGLHFKRRETPTNLILLAAFTVVQAYTIGVLVSFYDQSLVLTALGLTFAVVLGLTIFTFQSKRDFTAIGSGLFAASCVLLLGLVINMILGNSLLDFALSIGGALLFSLFIVYDTKLLMTQLSPEEYILATINLYLDIVNLFIYILRILEAARRQ</sequence>
<dbReference type="AlphaFoldDB" id="A0AAV7XJW3"/>
<evidence type="ECO:0000256" key="3">
    <source>
        <dbReference type="ARBA" id="ARBA00022989"/>
    </source>
</evidence>
<comment type="subcellular location">
    <subcellularLocation>
        <location evidence="1">Membrane</location>
        <topology evidence="1">Multi-pass membrane protein</topology>
    </subcellularLocation>
</comment>
<feature type="transmembrane region" description="Helical" evidence="5">
    <location>
        <begin position="234"/>
        <end position="253"/>
    </location>
</feature>
<comment type="similarity">
    <text evidence="5">Belongs to the BI1 family.</text>
</comment>
<evidence type="ECO:0000256" key="2">
    <source>
        <dbReference type="ARBA" id="ARBA00022692"/>
    </source>
</evidence>
<evidence type="ECO:0000313" key="7">
    <source>
        <dbReference type="Proteomes" id="UP001075354"/>
    </source>
</evidence>
<dbReference type="PANTHER" id="PTHR23291:SF50">
    <property type="entry name" value="PROTEIN LIFEGUARD 4"/>
    <property type="match status" value="1"/>
</dbReference>
<evidence type="ECO:0000256" key="1">
    <source>
        <dbReference type="ARBA" id="ARBA00004141"/>
    </source>
</evidence>
<protein>
    <recommendedName>
        <fullName evidence="8">Protein lifeguard 4-like</fullName>
    </recommendedName>
</protein>
<feature type="transmembrane region" description="Helical" evidence="5">
    <location>
        <begin position="204"/>
        <end position="222"/>
    </location>
</feature>
<dbReference type="Proteomes" id="UP001075354">
    <property type="component" value="Chromosome 8"/>
</dbReference>
<organism evidence="6 7">
    <name type="scientific">Megalurothrips usitatus</name>
    <name type="common">bean blossom thrips</name>
    <dbReference type="NCBI Taxonomy" id="439358"/>
    <lineage>
        <taxon>Eukaryota</taxon>
        <taxon>Metazoa</taxon>
        <taxon>Ecdysozoa</taxon>
        <taxon>Arthropoda</taxon>
        <taxon>Hexapoda</taxon>
        <taxon>Insecta</taxon>
        <taxon>Pterygota</taxon>
        <taxon>Neoptera</taxon>
        <taxon>Paraneoptera</taxon>
        <taxon>Thysanoptera</taxon>
        <taxon>Terebrantia</taxon>
        <taxon>Thripoidea</taxon>
        <taxon>Thripidae</taxon>
        <taxon>Megalurothrips</taxon>
    </lineage>
</organism>
<comment type="caution">
    <text evidence="6">The sequence shown here is derived from an EMBL/GenBank/DDBJ whole genome shotgun (WGS) entry which is preliminary data.</text>
</comment>
<evidence type="ECO:0000256" key="4">
    <source>
        <dbReference type="ARBA" id="ARBA00023136"/>
    </source>
</evidence>
<keyword evidence="3 5" id="KW-1133">Transmembrane helix</keyword>
<dbReference type="PANTHER" id="PTHR23291">
    <property type="entry name" value="BAX INHIBITOR-RELATED"/>
    <property type="match status" value="1"/>
</dbReference>
<feature type="transmembrane region" description="Helical" evidence="5">
    <location>
        <begin position="259"/>
        <end position="277"/>
    </location>
</feature>
<feature type="transmembrane region" description="Helical" evidence="5">
    <location>
        <begin position="289"/>
        <end position="311"/>
    </location>
</feature>
<keyword evidence="2 5" id="KW-0812">Transmembrane</keyword>
<proteinExistence type="inferred from homology"/>
<feature type="transmembrane region" description="Helical" evidence="5">
    <location>
        <begin position="151"/>
        <end position="168"/>
    </location>
</feature>